<proteinExistence type="predicted"/>
<evidence type="ECO:0000256" key="2">
    <source>
        <dbReference type="SAM" id="MobiDB-lite"/>
    </source>
</evidence>
<dbReference type="AlphaFoldDB" id="A0A8J5VB95"/>
<feature type="domain" description="DUF7046" evidence="3">
    <location>
        <begin position="659"/>
        <end position="756"/>
    </location>
</feature>
<sequence>MDALAGRLAAASVSDRPSLSPSPSPAPSGADDASTDHLLHAIRAVEGAEATIRNQLLENNRLKDELMQKTRQLQRIQEDAASPASFAGLGQERSSLVASQMMDDSKLPGASSSPNPRTTSPLQQNGVLESGEPPMQLNGVSKRSSGLEQPTVDNGGMSQFSTPSSRSISPTRHRKEGEYDSRLNPAGQRLSPSEMASNISWKQDLTVKVKEHEEEIARLRKHLADYSVKQAKILQDKYVLENRIAEMRMAFDQQQQDLVVEASKALSYRQDVIEENTHLTYALQAAHQERTTFVSSLLPLLSEYDNLQPSVLDAQSIVGSLKVLFSHLQEQLIITEEKLKESCYRITPWQPELTNNATLSVHSPRDPLGKALVTSSTSNLDIVPQTPYPHVQSPIHSPVQVMGDWGLAGNKNRQVISTEVPPRNVDHDDIRRNSLSSSSQFRRDVSAQAQVSQRDAQAAQLDFETQNQNPPFKGFSRSDVPDAFEGVDAQHVREPSAQWSRGDSSNLASGIEDAHLSYPYLPTVPEEPGSSFSEAAEDDPLPGIKELQITGEAFPGWTLQASGYPVNGTTICHFEWVRHLEDGSVNFIEGARYDKYLVTADDVDTLLAIEVQPLDDRKRKGDIVRVYANEQRKITCDPETKELIKRTLEIGHVSYEVQLSQVRFLDMWEPAVLAIKREGYSIKCNGQRGIVITEKFLQATSINIPYERPTEFLITSAGGVDYNLKPAENTHPRDTIVLVLRLFKIMAVEKRRGRKKSLFFK</sequence>
<dbReference type="PANTHER" id="PTHR31149">
    <property type="entry name" value="EXPRESSED PROTEIN"/>
    <property type="match status" value="1"/>
</dbReference>
<keyword evidence="5" id="KW-1185">Reference proteome</keyword>
<feature type="region of interest" description="Disordered" evidence="2">
    <location>
        <begin position="102"/>
        <end position="195"/>
    </location>
</feature>
<keyword evidence="1" id="KW-0175">Coiled coil</keyword>
<name>A0A8J5VB95_ZIZPA</name>
<feature type="compositionally biased region" description="Polar residues" evidence="2">
    <location>
        <begin position="138"/>
        <end position="160"/>
    </location>
</feature>
<feature type="compositionally biased region" description="Low complexity" evidence="2">
    <location>
        <begin position="161"/>
        <end position="170"/>
    </location>
</feature>
<dbReference type="EMBL" id="JAAALK010000288">
    <property type="protein sequence ID" value="KAG8053671.1"/>
    <property type="molecule type" value="Genomic_DNA"/>
</dbReference>
<feature type="coiled-coil region" evidence="1">
    <location>
        <begin position="202"/>
        <end position="229"/>
    </location>
</feature>
<feature type="coiled-coil region" evidence="1">
    <location>
        <begin position="45"/>
        <end position="79"/>
    </location>
</feature>
<gene>
    <name evidence="4" type="ORF">GUJ93_ZPchr0001g29450</name>
</gene>
<dbReference type="Proteomes" id="UP000729402">
    <property type="component" value="Unassembled WGS sequence"/>
</dbReference>
<feature type="region of interest" description="Disordered" evidence="2">
    <location>
        <begin position="416"/>
        <end position="447"/>
    </location>
</feature>
<evidence type="ECO:0000313" key="5">
    <source>
        <dbReference type="Proteomes" id="UP000729402"/>
    </source>
</evidence>
<evidence type="ECO:0000313" key="4">
    <source>
        <dbReference type="EMBL" id="KAG8053671.1"/>
    </source>
</evidence>
<comment type="caution">
    <text evidence="4">The sequence shown here is derived from an EMBL/GenBank/DDBJ whole genome shotgun (WGS) entry which is preliminary data.</text>
</comment>
<dbReference type="InterPro" id="IPR055474">
    <property type="entry name" value="DUF7046"/>
</dbReference>
<reference evidence="4" key="2">
    <citation type="submission" date="2021-02" db="EMBL/GenBank/DDBJ databases">
        <authorList>
            <person name="Kimball J.A."/>
            <person name="Haas M.W."/>
            <person name="Macchietto M."/>
            <person name="Kono T."/>
            <person name="Duquette J."/>
            <person name="Shao M."/>
        </authorList>
    </citation>
    <scope>NUCLEOTIDE SEQUENCE</scope>
    <source>
        <tissue evidence="4">Fresh leaf tissue</tissue>
    </source>
</reference>
<reference evidence="4" key="1">
    <citation type="journal article" date="2021" name="bioRxiv">
        <title>Whole Genome Assembly and Annotation of Northern Wild Rice, Zizania palustris L., Supports a Whole Genome Duplication in the Zizania Genus.</title>
        <authorList>
            <person name="Haas M."/>
            <person name="Kono T."/>
            <person name="Macchietto M."/>
            <person name="Millas R."/>
            <person name="McGilp L."/>
            <person name="Shao M."/>
            <person name="Duquette J."/>
            <person name="Hirsch C.N."/>
            <person name="Kimball J."/>
        </authorList>
    </citation>
    <scope>NUCLEOTIDE SEQUENCE</scope>
    <source>
        <tissue evidence="4">Fresh leaf tissue</tissue>
    </source>
</reference>
<dbReference type="OrthoDB" id="1937889at2759"/>
<protein>
    <recommendedName>
        <fullName evidence="3">DUF7046 domain-containing protein</fullName>
    </recommendedName>
</protein>
<evidence type="ECO:0000256" key="1">
    <source>
        <dbReference type="SAM" id="Coils"/>
    </source>
</evidence>
<evidence type="ECO:0000259" key="3">
    <source>
        <dbReference type="Pfam" id="PF23080"/>
    </source>
</evidence>
<feature type="region of interest" description="Disordered" evidence="2">
    <location>
        <begin position="1"/>
        <end position="35"/>
    </location>
</feature>
<feature type="compositionally biased region" description="Polar residues" evidence="2">
    <location>
        <begin position="110"/>
        <end position="127"/>
    </location>
</feature>
<accession>A0A8J5VB95</accession>
<dbReference type="GO" id="GO:0005886">
    <property type="term" value="C:plasma membrane"/>
    <property type="evidence" value="ECO:0007669"/>
    <property type="project" value="TreeGrafter"/>
</dbReference>
<dbReference type="FunFam" id="2.60.40.2700:FF:000001">
    <property type="entry name" value="Transmembrane protein"/>
    <property type="match status" value="1"/>
</dbReference>
<dbReference type="PANTHER" id="PTHR31149:SF18">
    <property type="entry name" value="OS01G0108000 PROTEIN"/>
    <property type="match status" value="1"/>
</dbReference>
<dbReference type="Pfam" id="PF23080">
    <property type="entry name" value="DUF7046"/>
    <property type="match status" value="1"/>
</dbReference>
<organism evidence="4 5">
    <name type="scientific">Zizania palustris</name>
    <name type="common">Northern wild rice</name>
    <dbReference type="NCBI Taxonomy" id="103762"/>
    <lineage>
        <taxon>Eukaryota</taxon>
        <taxon>Viridiplantae</taxon>
        <taxon>Streptophyta</taxon>
        <taxon>Embryophyta</taxon>
        <taxon>Tracheophyta</taxon>
        <taxon>Spermatophyta</taxon>
        <taxon>Magnoliopsida</taxon>
        <taxon>Liliopsida</taxon>
        <taxon>Poales</taxon>
        <taxon>Poaceae</taxon>
        <taxon>BOP clade</taxon>
        <taxon>Oryzoideae</taxon>
        <taxon>Oryzeae</taxon>
        <taxon>Zizaniinae</taxon>
        <taxon>Zizania</taxon>
    </lineage>
</organism>